<reference evidence="1 2" key="1">
    <citation type="submission" date="2021-06" db="EMBL/GenBank/DDBJ databases">
        <authorList>
            <person name="Palmer J.M."/>
        </authorList>
    </citation>
    <scope>NUCLEOTIDE SEQUENCE [LARGE SCALE GENOMIC DNA]</scope>
    <source>
        <strain evidence="1 2">XC_2019</strain>
        <tissue evidence="1">Muscle</tissue>
    </source>
</reference>
<evidence type="ECO:0000313" key="1">
    <source>
        <dbReference type="EMBL" id="MEQ2211580.1"/>
    </source>
</evidence>
<organism evidence="1 2">
    <name type="scientific">Xenoophorus captivus</name>
    <dbReference type="NCBI Taxonomy" id="1517983"/>
    <lineage>
        <taxon>Eukaryota</taxon>
        <taxon>Metazoa</taxon>
        <taxon>Chordata</taxon>
        <taxon>Craniata</taxon>
        <taxon>Vertebrata</taxon>
        <taxon>Euteleostomi</taxon>
        <taxon>Actinopterygii</taxon>
        <taxon>Neopterygii</taxon>
        <taxon>Teleostei</taxon>
        <taxon>Neoteleostei</taxon>
        <taxon>Acanthomorphata</taxon>
        <taxon>Ovalentaria</taxon>
        <taxon>Atherinomorphae</taxon>
        <taxon>Cyprinodontiformes</taxon>
        <taxon>Goodeidae</taxon>
        <taxon>Xenoophorus</taxon>
    </lineage>
</organism>
<dbReference type="Pfam" id="PF00300">
    <property type="entry name" value="His_Phos_1"/>
    <property type="match status" value="1"/>
</dbReference>
<proteinExistence type="predicted"/>
<accession>A0ABV0RU74</accession>
<dbReference type="EMBL" id="JAHRIN010059004">
    <property type="protein sequence ID" value="MEQ2211580.1"/>
    <property type="molecule type" value="Genomic_DNA"/>
</dbReference>
<name>A0ABV0RU74_9TELE</name>
<dbReference type="InterPro" id="IPR013078">
    <property type="entry name" value="His_Pase_superF_clade-1"/>
</dbReference>
<gene>
    <name evidence="1" type="primary">UBASH3B_1</name>
    <name evidence="1" type="ORF">XENOCAPTIV_007736</name>
</gene>
<sequence length="151" mass="17041">MVRPCCSPKNKTYETCHSVFSLKSCLMYCLSVYRPLIPASKLTVSESYENYMSRSYQVTKDILSDCKNTGNNVLIVAHAASLEACTRQLQGRSAQNAKDFIQVVRKIPYLGFCASEEQGETGMWQLVDPPILPLTHGPNHSFDWKETLLQE</sequence>
<dbReference type="InterPro" id="IPR029033">
    <property type="entry name" value="His_PPase_superfam"/>
</dbReference>
<dbReference type="SUPFAM" id="SSF53254">
    <property type="entry name" value="Phosphoglycerate mutase-like"/>
    <property type="match status" value="1"/>
</dbReference>
<dbReference type="Proteomes" id="UP001434883">
    <property type="component" value="Unassembled WGS sequence"/>
</dbReference>
<keyword evidence="2" id="KW-1185">Reference proteome</keyword>
<dbReference type="Gene3D" id="3.40.50.1240">
    <property type="entry name" value="Phosphoglycerate mutase-like"/>
    <property type="match status" value="1"/>
</dbReference>
<dbReference type="PANTHER" id="PTHR16469">
    <property type="entry name" value="UBIQUITIN-ASSOCIATED AND SH3 DOMAIN-CONTAINING BA-RELATED"/>
    <property type="match status" value="1"/>
</dbReference>
<comment type="caution">
    <text evidence="1">The sequence shown here is derived from an EMBL/GenBank/DDBJ whole genome shotgun (WGS) entry which is preliminary data.</text>
</comment>
<protein>
    <submittedName>
        <fullName evidence="1">Ubiquitin-associated and SH3 domain-containing protein B</fullName>
    </submittedName>
</protein>
<dbReference type="InterPro" id="IPR051710">
    <property type="entry name" value="Phosphatase_SH3-domain"/>
</dbReference>
<evidence type="ECO:0000313" key="2">
    <source>
        <dbReference type="Proteomes" id="UP001434883"/>
    </source>
</evidence>
<dbReference type="PANTHER" id="PTHR16469:SF27">
    <property type="entry name" value="UBIQUITIN-ASSOCIATED AND SH3 DOMAIN-CONTAINING BA-RELATED"/>
    <property type="match status" value="1"/>
</dbReference>